<name>A0A430B8J2_9ENTE</name>
<keyword evidence="1" id="KW-1133">Transmembrane helix</keyword>
<dbReference type="OrthoDB" id="2187741at2"/>
<keyword evidence="1" id="KW-0472">Membrane</keyword>
<sequence>MMYVGFLFISFMTVMSFYSFFSIISFAGTVSYLKGNQLDELQKQVVYESFAYTFLTIVGLHFIQLAAVFFRVDLTHIVSPGTFQGTFIGMDKGFHMDSFFFDCLILSFVYFLRKVKYGLISPKEARKRVLIPTILTLILFAVCSVFYYLGTW</sequence>
<dbReference type="Proteomes" id="UP000288028">
    <property type="component" value="Unassembled WGS sequence"/>
</dbReference>
<dbReference type="AlphaFoldDB" id="A0A430B8J2"/>
<keyword evidence="1" id="KW-0812">Transmembrane</keyword>
<protein>
    <submittedName>
        <fullName evidence="2">Uncharacterized protein</fullName>
    </submittedName>
</protein>
<dbReference type="GeneID" id="95579982"/>
<feature type="transmembrane region" description="Helical" evidence="1">
    <location>
        <begin position="6"/>
        <end position="33"/>
    </location>
</feature>
<organism evidence="2 3">
    <name type="scientific">Vagococcus carniphilus</name>
    <dbReference type="NCBI Taxonomy" id="218144"/>
    <lineage>
        <taxon>Bacteria</taxon>
        <taxon>Bacillati</taxon>
        <taxon>Bacillota</taxon>
        <taxon>Bacilli</taxon>
        <taxon>Lactobacillales</taxon>
        <taxon>Enterococcaceae</taxon>
        <taxon>Vagococcus</taxon>
    </lineage>
</organism>
<keyword evidence="3" id="KW-1185">Reference proteome</keyword>
<feature type="transmembrane region" description="Helical" evidence="1">
    <location>
        <begin position="129"/>
        <end position="149"/>
    </location>
</feature>
<comment type="caution">
    <text evidence="2">The sequence shown here is derived from an EMBL/GenBank/DDBJ whole genome shotgun (WGS) entry which is preliminary data.</text>
</comment>
<feature type="transmembrane region" description="Helical" evidence="1">
    <location>
        <begin position="45"/>
        <end position="70"/>
    </location>
</feature>
<feature type="transmembrane region" description="Helical" evidence="1">
    <location>
        <begin position="99"/>
        <end position="117"/>
    </location>
</feature>
<evidence type="ECO:0000313" key="3">
    <source>
        <dbReference type="Proteomes" id="UP000288028"/>
    </source>
</evidence>
<proteinExistence type="predicted"/>
<dbReference type="EMBL" id="NGKB01000001">
    <property type="protein sequence ID" value="RSU16666.1"/>
    <property type="molecule type" value="Genomic_DNA"/>
</dbReference>
<evidence type="ECO:0000256" key="1">
    <source>
        <dbReference type="SAM" id="Phobius"/>
    </source>
</evidence>
<gene>
    <name evidence="2" type="ORF">CBF28_00330</name>
</gene>
<accession>A0A430B8J2</accession>
<evidence type="ECO:0000313" key="2">
    <source>
        <dbReference type="EMBL" id="RSU16666.1"/>
    </source>
</evidence>
<reference evidence="2 3" key="1">
    <citation type="submission" date="2017-05" db="EMBL/GenBank/DDBJ databases">
        <title>Vagococcus spp. assemblies.</title>
        <authorList>
            <person name="Gulvik C.A."/>
        </authorList>
    </citation>
    <scope>NUCLEOTIDE SEQUENCE [LARGE SCALE GENOMIC DNA]</scope>
    <source>
        <strain evidence="2 3">SS1714</strain>
    </source>
</reference>
<dbReference type="RefSeq" id="WP_126790722.1">
    <property type="nucleotide sequence ID" value="NZ_CP060720.1"/>
</dbReference>